<dbReference type="EMBL" id="JTDF01000630">
    <property type="protein sequence ID" value="KAF8571233.1"/>
    <property type="molecule type" value="Genomic_DNA"/>
</dbReference>
<comment type="caution">
    <text evidence="2">The sequence shown here is derived from an EMBL/GenBank/DDBJ whole genome shotgun (WGS) entry which is preliminary data.</text>
</comment>
<organism evidence="2 3">
    <name type="scientific">Paragonimus westermani</name>
    <dbReference type="NCBI Taxonomy" id="34504"/>
    <lineage>
        <taxon>Eukaryota</taxon>
        <taxon>Metazoa</taxon>
        <taxon>Spiralia</taxon>
        <taxon>Lophotrochozoa</taxon>
        <taxon>Platyhelminthes</taxon>
        <taxon>Trematoda</taxon>
        <taxon>Digenea</taxon>
        <taxon>Plagiorchiida</taxon>
        <taxon>Troglotremata</taxon>
        <taxon>Troglotrematidae</taxon>
        <taxon>Paragonimus</taxon>
    </lineage>
</organism>
<evidence type="ECO:0000256" key="1">
    <source>
        <dbReference type="SAM" id="MobiDB-lite"/>
    </source>
</evidence>
<evidence type="ECO:0000313" key="3">
    <source>
        <dbReference type="Proteomes" id="UP000699462"/>
    </source>
</evidence>
<feature type="compositionally biased region" description="Polar residues" evidence="1">
    <location>
        <begin position="483"/>
        <end position="503"/>
    </location>
</feature>
<evidence type="ECO:0000313" key="2">
    <source>
        <dbReference type="EMBL" id="KAF8571233.1"/>
    </source>
</evidence>
<feature type="compositionally biased region" description="Basic and acidic residues" evidence="1">
    <location>
        <begin position="747"/>
        <end position="774"/>
    </location>
</feature>
<protein>
    <submittedName>
        <fullName evidence="2">Uncharacterized protein</fullName>
    </submittedName>
</protein>
<reference evidence="2 3" key="1">
    <citation type="submission" date="2019-07" db="EMBL/GenBank/DDBJ databases">
        <title>Annotation for the trematode Paragonimus westermani.</title>
        <authorList>
            <person name="Choi Y.-J."/>
        </authorList>
    </citation>
    <scope>NUCLEOTIDE SEQUENCE [LARGE SCALE GENOMIC DNA]</scope>
    <source>
        <strain evidence="2">180907_Pwestermani</strain>
    </source>
</reference>
<feature type="compositionally biased region" description="Polar residues" evidence="1">
    <location>
        <begin position="442"/>
        <end position="451"/>
    </location>
</feature>
<proteinExistence type="predicted"/>
<dbReference type="Proteomes" id="UP000699462">
    <property type="component" value="Unassembled WGS sequence"/>
</dbReference>
<name>A0A8T0DU15_9TREM</name>
<feature type="compositionally biased region" description="Low complexity" evidence="1">
    <location>
        <begin position="783"/>
        <end position="797"/>
    </location>
</feature>
<dbReference type="OrthoDB" id="6260319at2759"/>
<feature type="region of interest" description="Disordered" evidence="1">
    <location>
        <begin position="727"/>
        <end position="800"/>
    </location>
</feature>
<feature type="region of interest" description="Disordered" evidence="1">
    <location>
        <begin position="138"/>
        <end position="165"/>
    </location>
</feature>
<dbReference type="AlphaFoldDB" id="A0A8T0DU15"/>
<accession>A0A8T0DU15</accession>
<feature type="compositionally biased region" description="Low complexity" evidence="1">
    <location>
        <begin position="452"/>
        <end position="463"/>
    </location>
</feature>
<feature type="region of interest" description="Disordered" evidence="1">
    <location>
        <begin position="906"/>
        <end position="972"/>
    </location>
</feature>
<gene>
    <name evidence="2" type="ORF">P879_02277</name>
</gene>
<feature type="region of interest" description="Disordered" evidence="1">
    <location>
        <begin position="336"/>
        <end position="355"/>
    </location>
</feature>
<sequence length="1053" mass="113533">MDYGNNRKTEGLSLTPLTSRGLVAYSTMGANSRLENTSSFPQAAPSDSLRIALELFNNFASNSNNEGSAPCDKINRINSATVTSINNNNSAPSPFVSEPSATDLQTLAQHLLTLANCSPTTSHSSGFASSSVMPFSSDNGDRWNNHPNSGTSPTGHSSPAFTDGISPMDISHRTLSSLNDVNVLNQLALLTKAWPTSSSAAMVAFQNALAQLALLGLSPTSPSTTTPEVRPSPTVTKDSMNAILNSTQPKPYAASLMDGEKPKQHTVNDASLGQHTEQNKSESGSKVIIRQTADADEHFFKALRRLKVDASPESQAVELKNFNTSLRTSVEHANLKPAFCTGPEPSGTTNTFGTRRSEAEKAVDEHFEKSLAAFPGFSALKKTAVEMNPTTMTTLALRTPGQPNILTTTSMMHSSVEQSTTSKPLIRKNARPNALVRHIQAEQRSPGNSFTSLSSSDCKNSSSTHIPQPPPYRREHPPFHSDLFTTQPCHHQTNNPRITSSNQSKEDLSHTRLTAPVTALSDNRWMRPKLTPTVNNPIPITPTSAPVNSFKPKKNWLAQYGGKEARTEDADTISPISPSATQLSGFDSLGSSPSSLAMGTDVGEESIQSDTVSEVKQLSPVPITRMFNETSLAMHTSLAVVPEPIMLKGSTYVTPNTKRQLADLAPVEQLGEDNVEERADFMIQKGTPSPSPVFVHSSDKLTSGLHTNTWKCDIPEECLGVTLKDSATSPFPTNHADDETMDLDDEGSFKSNERLEITEKSHTDLRMGHTREGSKSIMNWGLSSSSSPSPAPGEGSANFAITPVSGTTSGFFSGSTYSLDSSLSQAQPLTTGNRELDGSIDVKSASSTIEGHNFSDGKSQTLAETSLKVDSAEHSNSLWGLRKRASTDISPWSTLKRSRSVLTSPLSYHENCPSLSPSPHDLLDKADDGDDEDDSLPASDDRHAPKFSYRSAKASVRPLTPDLPDSQTTKHTTFTHRKADLNLRGEAILKSRDSRLPLFYPIYTHATCEHKANSEPSTLSGKTGLVTIGRSLSDQSPLSGLHLKRDSNVFVLR</sequence>
<feature type="region of interest" description="Disordered" evidence="1">
    <location>
        <begin position="441"/>
        <end position="510"/>
    </location>
</feature>
<keyword evidence="3" id="KW-1185">Reference proteome</keyword>
<feature type="compositionally biased region" description="Polar residues" evidence="1">
    <location>
        <begin position="145"/>
        <end position="160"/>
    </location>
</feature>